<dbReference type="AlphaFoldDB" id="J3JED9"/>
<name>J3JED9_9EURY</name>
<accession>J3JED9</accession>
<reference evidence="1 2" key="1">
    <citation type="journal article" date="2012" name="J. Bacteriol.">
        <title>Draft Genome Sequence of the Extremely Halophilic Archaeon Halogranum salarium B-1T.</title>
        <authorList>
            <person name="Kim K.K."/>
            <person name="Lee K.C."/>
            <person name="Lee J.S."/>
        </authorList>
    </citation>
    <scope>NUCLEOTIDE SEQUENCE [LARGE SCALE GENOMIC DNA]</scope>
    <source>
        <strain evidence="1 2">B-1</strain>
    </source>
</reference>
<comment type="caution">
    <text evidence="1">The sequence shown here is derived from an EMBL/GenBank/DDBJ whole genome shotgun (WGS) entry which is preliminary data.</text>
</comment>
<proteinExistence type="predicted"/>
<gene>
    <name evidence="1" type="ORF">HSB1_36980</name>
</gene>
<dbReference type="EMBL" id="ALJD01000009">
    <property type="protein sequence ID" value="EJN58281.1"/>
    <property type="molecule type" value="Genomic_DNA"/>
</dbReference>
<evidence type="ECO:0000313" key="2">
    <source>
        <dbReference type="Proteomes" id="UP000007813"/>
    </source>
</evidence>
<evidence type="ECO:0000313" key="1">
    <source>
        <dbReference type="EMBL" id="EJN58281.1"/>
    </source>
</evidence>
<sequence length="51" mass="5869">MRRVSTFLGVIRPATRLRHATSPLLSRRQFAGGNEDGFQRVRTLRLQTTSR</sequence>
<organism evidence="1 2">
    <name type="scientific">Halogranum salarium B-1</name>
    <dbReference type="NCBI Taxonomy" id="1210908"/>
    <lineage>
        <taxon>Archaea</taxon>
        <taxon>Methanobacteriati</taxon>
        <taxon>Methanobacteriota</taxon>
        <taxon>Stenosarchaea group</taxon>
        <taxon>Halobacteria</taxon>
        <taxon>Halobacteriales</taxon>
        <taxon>Haloferacaceae</taxon>
    </lineage>
</organism>
<protein>
    <submittedName>
        <fullName evidence="1">Uncharacterized protein</fullName>
    </submittedName>
</protein>
<dbReference type="Proteomes" id="UP000007813">
    <property type="component" value="Unassembled WGS sequence"/>
</dbReference>